<dbReference type="Gene3D" id="2.180.10.10">
    <property type="entry name" value="RHS repeat-associated core"/>
    <property type="match status" value="14"/>
</dbReference>
<accession>A0A2S9GSI9</accession>
<comment type="caution">
    <text evidence="4">The sequence shown here is derived from an EMBL/GenBank/DDBJ whole genome shotgun (WGS) entry which is preliminary data.</text>
</comment>
<keyword evidence="5" id="KW-1185">Reference proteome</keyword>
<dbReference type="InterPro" id="IPR050708">
    <property type="entry name" value="T6SS_VgrG/RHS"/>
</dbReference>
<dbReference type="Proteomes" id="UP000237839">
    <property type="component" value="Unassembled WGS sequence"/>
</dbReference>
<evidence type="ECO:0000313" key="4">
    <source>
        <dbReference type="EMBL" id="PRC90658.1"/>
    </source>
</evidence>
<dbReference type="NCBIfam" id="TIGR01643">
    <property type="entry name" value="YD_repeat_2x"/>
    <property type="match status" value="19"/>
</dbReference>
<name>A0A2S9GSI9_9BURK</name>
<dbReference type="InterPro" id="IPR056823">
    <property type="entry name" value="TEN-like_YD-shell"/>
</dbReference>
<dbReference type="PANTHER" id="PTHR32305">
    <property type="match status" value="1"/>
</dbReference>
<dbReference type="InterPro" id="IPR018392">
    <property type="entry name" value="LysM"/>
</dbReference>
<evidence type="ECO:0000313" key="5">
    <source>
        <dbReference type="Proteomes" id="UP000237839"/>
    </source>
</evidence>
<reference evidence="4 5" key="1">
    <citation type="submission" date="2018-02" db="EMBL/GenBank/DDBJ databases">
        <title>Solimicrobium silvestre gen. nov., sp. nov., isolated from alpine forest soil.</title>
        <authorList>
            <person name="Margesin R."/>
            <person name="Albuquerque L."/>
            <person name="Zhang D.-C."/>
            <person name="Froufe H.J.C."/>
            <person name="Severino R."/>
            <person name="Roxo I."/>
            <person name="Egas C."/>
            <person name="Da Costa M.S."/>
        </authorList>
    </citation>
    <scope>NUCLEOTIDE SEQUENCE [LARGE SCALE GENOMIC DNA]</scope>
    <source>
        <strain evidence="4 5">S20-91</strain>
    </source>
</reference>
<dbReference type="Pfam" id="PF05593">
    <property type="entry name" value="RHS_repeat"/>
    <property type="match status" value="13"/>
</dbReference>
<proteinExistence type="predicted"/>
<gene>
    <name evidence="4" type="ORF">S2091_4641</name>
</gene>
<feature type="region of interest" description="Disordered" evidence="2">
    <location>
        <begin position="3674"/>
        <end position="3703"/>
    </location>
</feature>
<evidence type="ECO:0000256" key="1">
    <source>
        <dbReference type="ARBA" id="ARBA00022737"/>
    </source>
</evidence>
<dbReference type="EMBL" id="PUGF01000040">
    <property type="protein sequence ID" value="PRC90658.1"/>
    <property type="molecule type" value="Genomic_DNA"/>
</dbReference>
<dbReference type="Gene3D" id="3.90.930.1">
    <property type="match status" value="1"/>
</dbReference>
<dbReference type="InterPro" id="IPR006530">
    <property type="entry name" value="YD"/>
</dbReference>
<sequence length="5961" mass="621999">MTDMLEIQHVGDGTAVATEWIAAQNGYTQGPSTVLGKWVAGTLYQFGQTSAGTGNALIEIQNVNGQTVATRWTVGATGLTQEDQTTLGRWSANNSFQYGDVTGTGELDLMEVAPTGTESVAVTRWIAGAVGTGFTQGASLSLTDPEGGNGGFISPIALQDVGGTGYLSLVIPWTYSTAYYSYDQVSVSSTGTLTSVSNGLTGLKYVGANISTVYAQFSLNNDPNTSGKGMGIVYENTSGTVSFESVIPSTGAMISVSLGTPQLNQQFLAGDVTGNGRSDLVQIWENAQGQAIASVWYSNAQGNAYTQGANTILGAWQAGATYQLASANGKISAAIVMISTDATGNGDVTLNTWYSTGTGFGNVVISGVTMQSTNYLSQSSVGTLVDQNFQANLQSVNAVNIAGSVVAGTSTSYVSELLTATLVDQSFQASIQAINSASNTVGVVAGTSTSYSSAPSTGSLVDQNYQASSQAINSASNTASVVAGNSTGYSNQVTVRTPVDQTFQASIQTISPATNPEINAAANASILQTQQTLPVPTGVSLNATYDVFNANGQVAYNIASNGLVTQNTYDANGNLVTQIQYATTVNVSSAPTYAAMQQMVAGIANAALDRRTDYVYNANNEAIYKVDPNGGVTYVKYDAAGQVIQTTEYSQALSTSVVRNAPLTATQVAAGITPDVATDLTEYSVYNSQGRLQYQIDGMGHVTETDYDAVGNVIATRTYQQPISLPLTQPLTVTGVSQLLQASPADQVSYALYDADNRPIYQISGTGYVTQTVYNQASQSTEQIVYGKAITLSGAPTLQSVQTQLPAQPTSGVDSVTQYSYNADGEVTFKVDGAGHVTHYAYNGDGQVIQTIHYAAIYTAATGLAAYGTPGSADQVIATVYNVVGQVADQIDPEGVVTQYVYDSLGRVVETVQHAIPVAATAGTLDTYAQLQAQYAVTTPADHISYAFYDAQGNKAYDVDADGNVTAYQHNAFGQLTGSISYTTPVTGTPTLVSLQSQYSAAGVADRSSTAVYDNDGNVLYSISSLGDVIAQTYNGLGEVVTNIAYANAISLPTGAITPATITALLQPSSADQTTSYVYDADGHRIQTTDALGNKEYATYNAEGQVASTTDADGNVTTQQYNVAGQLISVTDAASDATHITYNALGLKASVTDADGNTTTYGYDRAGELTSTTDGLGNTTIYGYNSFGNQITVTNALGNTTTTTYDLDGRATAIKDAMGNTRTQSYNIFGDVTTQADALGNTTQNYYDADDQLTLSIAPNGAATSYQYNAFGNVIAETHYATLVTNIQAGVMPNVVTSNTDQTSYNVYNANGQVAFRIAPSGLVTQNIYDTNGNLVTQIQYATSVNVSSTPTYAAMQQLVAGIANPALNRRTDYVYNADNEVEYKVDPNGGVTYLKYDANGQVVQTTQYSSSLSASVARDAPLTAAQVAAGITPEAATDQTQYSVYNSQGLVQYQIDGLGYVTEANYDAVGNVIATRTYQQALSLPLAQPLTVAGISQLLQASSNDQVSYTLYDADNHPLYQISGTGYVTQTVYNQAGEVTEQIVYGKAIVLTGTPTLASVQTQLPAQPTSGIDSVTQYAYNADGQVTSETNGAGHVTQYTYNADGQVTQTKVGTEVTSTTYNTVGQVISQTDPTGLVTHYVYDGLGRVIETIQQAATTSAERISYTFYNTQGNKAYDVDPDGDVTGYQYNAFGQLTSSISYATPVTGTPTLASLQSQYGAAGVNDRSSTAVYDNDGNVLYSIDSLGEVTGYRYNALGEVVVSTAYANAISLPTGAVMSATPATIAALLQPSITADQTTHYFYDADGNRVQTTEALTVNKEYANYNAEGQVTSTTDTDGNVMTKQYNAAGQLIAVTDGADTAHITYNALGLKSSTTDADGNTTTYGYDGAGELTSVTDALGYTTTYTYDGNGNKTAETSGQYLVAPGSANYHAALAASAVPITTKWTYDLDGRLLTTTDAAGDTQTTTYDAFGDVTNIASGTSAVSTPLVTNFYDSDGRKTMSIDGTGAITGYQYDAFGDVVTQTAYATRLPAAVGNTATAPTPITSSADEVTTTTYDTLGRATSMVNAMGYTSTNVYDRWGNLITNTIGQYLVSPQSAHYNAALASFAAPQTTAYVYDADNNLVYEIDPQRAVTYTQRNGDGNPVSVTQYAKPLSANIDITTPLTLAQVQAGIAAMPTAILNGTQVTQEADEVTSIEYDAQGHISSKTNGNGYTTSYTYNGEGQQLTETTGQYLVAPGAPNYNTALANAAAPSTTTNVYDADGHLTQVTNGAGLVVAYSYDNNGNKVSMTVAPSTNLAQTTTYTYDSEGRLIGTYAPDGGITLLTYSTTFPTQIATQRTLQSDVGGNQVWLNESYQYDSAGRISSETQQSGLILHYAYDAFGNQLSSTTVGNPLLVSVNNILNYGPAGLNNTANIVTSATYNVLNQRVTSTDANNNTTRYNYDSVGNEIQQIDPLHNVTHFYYDGAGNKIGEVDPLGYYTAWTYDLFGNQVTQTQYANAVTGNLSGMTPPSVIASTLDRVQSGGYDANNQLIVSTTADGSVTTYARDGRGNVLVQTQYGATINSATGASAATPSTPRITTSTYDDANNTLTSVDWTGKQTSSSYNADGNLAQQTVSYAGFPDETLVTTYSYDLCNRQTSVSQNLSGLYIVNSVTYDLVGNITGKINADGGVYTYTYDSYNRPIYETNEVGQIVDAYVYDAFNRIINTGCSNGLVQYTFDANGNKLSKTLDSSWQSIETSSSINTNINTNVNTSLYQYDANDNLIQTTNANGSKVTNYYDADNQLIETIDADGVVHTYQYDAFGDQTQSTLYMTLSSTPTDLSTPPAPPVGATQVITTTYDQDGRVTTVTYPEILVTTVNIEALMQSNPTTTSMVAPVAQTIYDAWGNVVESVNAKGQTTFNYYNAQGQISVSVNAAGYLTTYQYNGAGEVTQQTLYYQNALDVSGDASSVNVAQIPVGTGLTAVTSYTYDVVGRLVTETGPARTVTNPDGTQSPASPVTLTQYDADGNVIATTTGYGTAQATTVFNFYDVANRLIGTVNANRMLTLNTYDAADNKTSVISFANAVPATVNLDVAEWLHTSATQLYNLVAPSANDQVTVYVYGYQNQLLAQQTSLFVGNPNGTANYGSPNVGTGQTLIGGVVHNTVDGSIAELVNQYGITYGDLIGTEAVQVYGYDNFGNRTYVKDANGNVTTSQYDNDGHLTLAYSAVGTSVESETIAQYDAAGNQISVYMGSMTNQTVIPTNITASQGASININWTVSGMNTGTTWVVWSTAPQTNISGYANTAGSQSTSNGNCVASITTPDSGTNLYFRVVTQDANGNEQWSAEQELTVVPQNDTISAQASTGGGLLVTAHFTGSITNPTLNWGTQGTSGTLPNTVTLTSIGNGLYQGILPANANVSGLVYNTSWSANGTNYSGAIQQLAATYPQVGVVSNVQTQWLNGQNNNGYNIVLNTTVTTSSPIGNNNTATLSGISALVQTANNPRVTEVDAVATTINGVETYSILLGDENVPLAAGTYTITLFGTPTDGNAAYAISSFNYTVSAQNSSAPSAATTFNQVAWLNPNNSTNNAYVVVDGQIQASVASVDQLTPGTSIQVGGSTIYNAAAIAAGNNTASIAYAQPTGTTNSGNIASTPATQQETVNVPTGNDNVVITIASTSIPTNVVINTGSTTVSNDVEITGTGGTPSDGDNLPPPSNGNTGSTSGSGFGTGILFYYQLAGATGAATMIPMELINGQLTVNLSGLAPGNYSYSVTGKDAQGNLIIISNGTYTPTSSVGATQQGVLNFATTVQTTPTVETVPVANTYNLNLNFAFSTSEMATMVGGLQVQLTRYSNGSVMNVPMSIGTDGVSYNGTQQVVTDSSGIANQYEVKVWYINTQGQTVIVNWFHYNPTQNWSVSGSQSSAILEQELADTLINDGNTFYNGAGVYEGAQAVNDQTFQLALVQTYNQGGGSAGNGATGYYINSQYDAMGYLVAGNTADGMWHTYGVNVAGLAVASAEWGVAATPLLSGLDAVNFTWNQTPSEISLAWLSAMGLLTDTYTFYDTAGRTIGSAGIQFTAVASDTDSTTHQQRDVTLYQYNAYNEVTAQATTVGSDLNLNVFDMGTALGGTFASAIGTHEFSVYDAAGQKVETINAGYEATTASDAIKVQYQYDILGQLVTTINANNYATQMKYDAGGNLVQQIQTIQQTSAGVATQIAVTTYLYDTFGRQIVKIDGDGNVTQTTYDQRNLILSQGVVGVLSSSWYLANLTGDEIANLPVVPSQLAATLAAYIPLDQQVQIPVIFTPASDLITVNTYDDNGNLASKTAGTDVVSYTYDAFNRIVTTTTHQYGTTAQTGTAVVATQSFDVYGNLTQTNDGAGDITTYTYGAFNQLLSKTVGTPTKGEWVPFSYSSNRNGEISENEEEDSDGLYKVIPGNQVTTNYAYNDLNELTQETNTAGDSTHTADENITQTWDFAGHLLSTNDAANGVTTYSYDSYGNQVNTDFSSNISSNFYPVSATSYQEPVLRDMAYTYDAFGRQTSWTDVGTGLSTSYQYDNAGNVIDVSSGTGGGTGDENSDLINPNNPTEGVGAVTGEVGDAASVEGADLTGVAFNHSYTFNGNNQVMQMSATGNQLIELYGYDNDGNLTQEDNQAVGTDTLITYDSMGRETDSMMIGGSVDQEYANYGYTQQYQVGMTDTLDGMQSFTVGGIDGSFNDDSTLGKIAQNLYGSASLWTYIQAANPSLANIANLGPDTVLPVGMKLHAYNLWQTQINYDGNGNVIQQTSGFGDAIGTRTNNQYYGDNTLYATTTESTTWTSDMYANSALGILQLASHVDTSLAITSATTYSVDGSGRILAVQTNSYGNFSGGDEYEQLASAGQTDSSSYTYHYNGFGQVLSIDASGANDSAGTSTMVYNADEQEISLVQGQGDGMQSAETSNYLYNTAGQIIYQKHQDGQAGDYLETISYDVNSSGNQVGETGVYADGQRHTYLDGGSYAEVQQVMPSQVGSGQSGYTATGGENLAQVAQTVYGNSALWYLIANANGLTENTSLKAGEQISVPSGMPTGQANSTTGKPYNAGEIQGGNLPNLKTPPPADGGGCSTFGLILLVVVAIIVTIATEGATAEYLGTVAADGGAAVGGAAATGGTVAAGDAAVVAGGTAAAGGTAVVGGTAIVGGTAAVGDAAVVTGIDAVTGGGISGAFTTGISVLTGGSTIVGGTAVAVGVAAGSAFVGSVVSQEIGVASNSNMHFSLKQAGLAALSAGTTAGLGVPSSPMSAVGDAVVVDAVTQEAAIRLNLQQRFSWAQLAASGIVAGVMKGESGSVNQALDKAASIAGSTANMVNGIVDGVASAVAQHALTNALANNAQDRESWNSAGVFGAALSGAIYSAGQPVPGNTSLPVDPTTGLQSFSYASQQANTVGYLMSSGNTSTDMPPIETPVISGPSDADINQLLNTLPAVNLTPANTGTSDSLGYNQSAGLSYSKYGGTSSLDGMQFAANTVGVPQTATDAGGGSTSSDMLKLGLTANENAELNSIAIKETGTLSAYEGFVNNYLNNNPNASVQDAASAFDAATAANENTRLLARYPAPVANGDGSEQATSPDLNLSLLTVTPPVSNPRPEDLNLTLATPVAPNVPTGQPPYIQPYMPMAANSSNTQATPVAAIYPTITTSFPFPHAPNTPSAQAANGLVSMLASKAVTAAVGGTDKVTAADKAAWTAANPNASIFGGVPTIQYQMDVSAGTMTRVVGTSQSLGDQIKDTLSLGLIPTGKALGNFAGGISAANNSSLPQSIRNQGAYDAGANSLSVPTAAMMVAGSFVGSASRVGATTIESVEASSRASVGIADSVSGLQLRESLARQAGTPRGLDNVWGSSLDDLKTTYTMDGYSVTDKAARANSSGNAQIFTVENNPLIKEVQYSPSTEQLPLADQSQHIGEYYKFTYQDGSKAKVIDPNTYQMGSLEKNVQYFNQQGQSILYNPVTRTWGIK</sequence>
<dbReference type="PROSITE" id="PS51782">
    <property type="entry name" value="LYSM"/>
    <property type="match status" value="1"/>
</dbReference>
<dbReference type="PANTHER" id="PTHR32305:SF15">
    <property type="entry name" value="PROTEIN RHSA-RELATED"/>
    <property type="match status" value="1"/>
</dbReference>
<evidence type="ECO:0000259" key="3">
    <source>
        <dbReference type="PROSITE" id="PS51782"/>
    </source>
</evidence>
<evidence type="ECO:0000256" key="2">
    <source>
        <dbReference type="SAM" id="MobiDB-lite"/>
    </source>
</evidence>
<feature type="domain" description="LysM" evidence="3">
    <location>
        <begin position="4990"/>
        <end position="5037"/>
    </location>
</feature>
<dbReference type="InterPro" id="IPR031325">
    <property type="entry name" value="RHS_repeat"/>
</dbReference>
<dbReference type="Pfam" id="PF25023">
    <property type="entry name" value="TEN_YD-shell"/>
    <property type="match status" value="1"/>
</dbReference>
<protein>
    <submittedName>
        <fullName evidence="4">YD repeat (Two copies)</fullName>
    </submittedName>
</protein>
<organism evidence="4 5">
    <name type="scientific">Solimicrobium silvestre</name>
    <dbReference type="NCBI Taxonomy" id="2099400"/>
    <lineage>
        <taxon>Bacteria</taxon>
        <taxon>Pseudomonadati</taxon>
        <taxon>Pseudomonadota</taxon>
        <taxon>Betaproteobacteria</taxon>
        <taxon>Burkholderiales</taxon>
        <taxon>Oxalobacteraceae</taxon>
        <taxon>Solimicrobium</taxon>
    </lineage>
</organism>
<keyword evidence="1" id="KW-0677">Repeat</keyword>